<proteinExistence type="predicted"/>
<accession>A0A8B6HKG1</accession>
<dbReference type="GO" id="GO:0046983">
    <property type="term" value="F:protein dimerization activity"/>
    <property type="evidence" value="ECO:0007669"/>
    <property type="project" value="InterPro"/>
</dbReference>
<dbReference type="Proteomes" id="UP000596742">
    <property type="component" value="Unassembled WGS sequence"/>
</dbReference>
<keyword evidence="3" id="KW-1185">Reference proteome</keyword>
<name>A0A8B6HKG1_MYTGA</name>
<dbReference type="AlphaFoldDB" id="A0A8B6HKG1"/>
<reference evidence="2" key="1">
    <citation type="submission" date="2018-11" db="EMBL/GenBank/DDBJ databases">
        <authorList>
            <person name="Alioto T."/>
            <person name="Alioto T."/>
        </authorList>
    </citation>
    <scope>NUCLEOTIDE SEQUENCE</scope>
</reference>
<organism evidence="2 3">
    <name type="scientific">Mytilus galloprovincialis</name>
    <name type="common">Mediterranean mussel</name>
    <dbReference type="NCBI Taxonomy" id="29158"/>
    <lineage>
        <taxon>Eukaryota</taxon>
        <taxon>Metazoa</taxon>
        <taxon>Spiralia</taxon>
        <taxon>Lophotrochozoa</taxon>
        <taxon>Mollusca</taxon>
        <taxon>Bivalvia</taxon>
        <taxon>Autobranchia</taxon>
        <taxon>Pteriomorphia</taxon>
        <taxon>Mytilida</taxon>
        <taxon>Mytiloidea</taxon>
        <taxon>Mytilidae</taxon>
        <taxon>Mytilinae</taxon>
        <taxon>Mytilus</taxon>
    </lineage>
</organism>
<dbReference type="PANTHER" id="PTHR37162">
    <property type="entry name" value="HAT FAMILY DIMERISATION DOMAINCONTAINING PROTEIN-RELATED"/>
    <property type="match status" value="1"/>
</dbReference>
<evidence type="ECO:0000313" key="3">
    <source>
        <dbReference type="Proteomes" id="UP000596742"/>
    </source>
</evidence>
<dbReference type="PANTHER" id="PTHR37162:SF10">
    <property type="entry name" value="DUF4371 DOMAIN-CONTAINING PROTEIN"/>
    <property type="match status" value="1"/>
</dbReference>
<dbReference type="SUPFAM" id="SSF53098">
    <property type="entry name" value="Ribonuclease H-like"/>
    <property type="match status" value="1"/>
</dbReference>
<dbReference type="InterPro" id="IPR012337">
    <property type="entry name" value="RNaseH-like_sf"/>
</dbReference>
<dbReference type="EMBL" id="UYJE01010255">
    <property type="protein sequence ID" value="VDI81420.1"/>
    <property type="molecule type" value="Genomic_DNA"/>
</dbReference>
<dbReference type="InterPro" id="IPR011989">
    <property type="entry name" value="ARM-like"/>
</dbReference>
<sequence length="430" mass="47402">MCSRVYLEESINFLLGTLKNPKDKTAGFQAIGLMAISVQENISKHLTRIMEVIRSSLPPKDLPLKKYKSFVVDPAVFTCISMLSRAVGNVMMKDVRELLDSMLATGLSPALTAALRDLATQIPQLKKDIQDGLLKILSLVLIGRPLKHPGAPKSPLSPLPIAGALLSPTDSHDTTSITLALRTLGSFDFEESGPVWAACPHQVKGKSNSCSYSKCWESEFKWVKPSERSQIDAYCTLCNSHINVSAGARNDLVRHSKTMTHSKLEKSQAESKGMASFFTKTKSVLADKVTNAETLFSYFVAEHNLSFAVTDHFTKLCKLMFSDSEIASGYSCGKTKTTQIVKRALSVENNKVVVENKPRFFVLSKLAKTLLVLPNSNADSERAFSLVKKIATEFRADLNKDTLCALLSCKKERGPNYLPHWNALKIIVNT</sequence>
<dbReference type="OrthoDB" id="2250022at2759"/>
<protein>
    <recommendedName>
        <fullName evidence="1">HAT C-terminal dimerisation domain-containing protein</fullName>
    </recommendedName>
</protein>
<gene>
    <name evidence="2" type="ORF">MGAL_10B044885</name>
</gene>
<evidence type="ECO:0000313" key="2">
    <source>
        <dbReference type="EMBL" id="VDI81420.1"/>
    </source>
</evidence>
<dbReference type="Gene3D" id="1.25.10.10">
    <property type="entry name" value="Leucine-rich Repeat Variant"/>
    <property type="match status" value="1"/>
</dbReference>
<dbReference type="InterPro" id="IPR008906">
    <property type="entry name" value="HATC_C_dom"/>
</dbReference>
<feature type="domain" description="HAT C-terminal dimerisation" evidence="1">
    <location>
        <begin position="355"/>
        <end position="410"/>
    </location>
</feature>
<dbReference type="Pfam" id="PF05699">
    <property type="entry name" value="Dimer_Tnp_hAT"/>
    <property type="match status" value="1"/>
</dbReference>
<comment type="caution">
    <text evidence="2">The sequence shown here is derived from an EMBL/GenBank/DDBJ whole genome shotgun (WGS) entry which is preliminary data.</text>
</comment>
<evidence type="ECO:0000259" key="1">
    <source>
        <dbReference type="Pfam" id="PF05699"/>
    </source>
</evidence>